<dbReference type="Proteomes" id="UP000297706">
    <property type="component" value="Unassembled WGS sequence"/>
</dbReference>
<accession>A0A4Y9VSR9</accession>
<dbReference type="EMBL" id="PQVH01000006">
    <property type="protein sequence ID" value="TFW72344.1"/>
    <property type="molecule type" value="Genomic_DNA"/>
</dbReference>
<name>A0A4Y9VSR9_9PROT</name>
<sequence>MLKKIQKILLENPKIKARVIAKKLSVDRSLVSVFLRENLNHFEQDEDYCWSVKTSGLRIEFESDSWIDCKKFEKTLSAVESPLQSQANAIVFIIPKGCNLLLEVIARLIALANQLAHQGKKVTIDFSSHRSSFTYVNRIGFFDHLHEKVIVLPNRPKISSAEVYKENNDNLVELAPIDANNLDETIPERFKKVFVSHAGDEYEQTAFTIISESYGNVRDHSKSPLLGFIGLQLYQNVSPPHIQTVISDSGAGILNTLKLVLDEKYPEIAEQMRAVDISPDVYLLKKVFTEGHISQSYDEGRGLGLNSSAIAASKFNATIGVRQENCEVRFFYRNGRLTNITHQTDMPSILGTHICFDFKLD</sequence>
<evidence type="ECO:0000313" key="1">
    <source>
        <dbReference type="EMBL" id="TFW72344.1"/>
    </source>
</evidence>
<keyword evidence="1" id="KW-0547">Nucleotide-binding</keyword>
<dbReference type="GO" id="GO:0005524">
    <property type="term" value="F:ATP binding"/>
    <property type="evidence" value="ECO:0007669"/>
    <property type="project" value="UniProtKB-KW"/>
</dbReference>
<organism evidence="1 2">
    <name type="scientific">Methylotenera oryzisoli</name>
    <dbReference type="NCBI Taxonomy" id="2080758"/>
    <lineage>
        <taxon>Bacteria</taxon>
        <taxon>Pseudomonadati</taxon>
        <taxon>Pseudomonadota</taxon>
        <taxon>Betaproteobacteria</taxon>
        <taxon>Nitrosomonadales</taxon>
        <taxon>Methylophilaceae</taxon>
        <taxon>Methylotenera</taxon>
    </lineage>
</organism>
<dbReference type="RefSeq" id="WP_135276885.1">
    <property type="nucleotide sequence ID" value="NZ_PQVH01000006.1"/>
</dbReference>
<comment type="caution">
    <text evidence="1">The sequence shown here is derived from an EMBL/GenBank/DDBJ whole genome shotgun (WGS) entry which is preliminary data.</text>
</comment>
<keyword evidence="1" id="KW-0067">ATP-binding</keyword>
<dbReference type="AlphaFoldDB" id="A0A4Y9VSR9"/>
<keyword evidence="2" id="KW-1185">Reference proteome</keyword>
<evidence type="ECO:0000313" key="2">
    <source>
        <dbReference type="Proteomes" id="UP000297706"/>
    </source>
</evidence>
<gene>
    <name evidence="1" type="ORF">C3Y98_04360</name>
</gene>
<reference evidence="1 2" key="1">
    <citation type="submission" date="2018-02" db="EMBL/GenBank/DDBJ databases">
        <title>A novel lanthanide dependent methylotroph, Methylotenera sp. La3113.</title>
        <authorList>
            <person name="Lv H."/>
            <person name="Tani A."/>
        </authorList>
    </citation>
    <scope>NUCLEOTIDE SEQUENCE [LARGE SCALE GENOMIC DNA]</scope>
    <source>
        <strain evidence="1 2">La3113</strain>
    </source>
</reference>
<proteinExistence type="predicted"/>
<protein>
    <submittedName>
        <fullName evidence="1">ATP-binding protein</fullName>
    </submittedName>
</protein>
<dbReference type="OrthoDB" id="8456403at2"/>